<dbReference type="RefSeq" id="WP_114498154.1">
    <property type="nucleotide sequence ID" value="NZ_QPJW01000010.1"/>
</dbReference>
<evidence type="ECO:0000313" key="9">
    <source>
        <dbReference type="Proteomes" id="UP000253090"/>
    </source>
</evidence>
<dbReference type="InterPro" id="IPR013325">
    <property type="entry name" value="RNA_pol_sigma_r2"/>
</dbReference>
<evidence type="ECO:0000259" key="7">
    <source>
        <dbReference type="Pfam" id="PF08281"/>
    </source>
</evidence>
<dbReference type="NCBIfam" id="TIGR02937">
    <property type="entry name" value="sigma70-ECF"/>
    <property type="match status" value="1"/>
</dbReference>
<keyword evidence="4" id="KW-0238">DNA-binding</keyword>
<dbReference type="InterPro" id="IPR013249">
    <property type="entry name" value="RNA_pol_sigma70_r4_t2"/>
</dbReference>
<dbReference type="InterPro" id="IPR036388">
    <property type="entry name" value="WH-like_DNA-bd_sf"/>
</dbReference>
<feature type="domain" description="RNA polymerase sigma factor 70 region 4 type 2" evidence="7">
    <location>
        <begin position="155"/>
        <end position="207"/>
    </location>
</feature>
<dbReference type="EMBL" id="QPJW01000010">
    <property type="protein sequence ID" value="RCX17016.1"/>
    <property type="molecule type" value="Genomic_DNA"/>
</dbReference>
<organism evidence="8 9">
    <name type="scientific">Fontibacillus phaseoli</name>
    <dbReference type="NCBI Taxonomy" id="1416533"/>
    <lineage>
        <taxon>Bacteria</taxon>
        <taxon>Bacillati</taxon>
        <taxon>Bacillota</taxon>
        <taxon>Bacilli</taxon>
        <taxon>Bacillales</taxon>
        <taxon>Paenibacillaceae</taxon>
        <taxon>Fontibacillus</taxon>
    </lineage>
</organism>
<dbReference type="Pfam" id="PF08281">
    <property type="entry name" value="Sigma70_r4_2"/>
    <property type="match status" value="1"/>
</dbReference>
<dbReference type="SUPFAM" id="SSF88946">
    <property type="entry name" value="Sigma2 domain of RNA polymerase sigma factors"/>
    <property type="match status" value="1"/>
</dbReference>
<proteinExistence type="inferred from homology"/>
<comment type="caution">
    <text evidence="8">The sequence shown here is derived from an EMBL/GenBank/DDBJ whole genome shotgun (WGS) entry which is preliminary data.</text>
</comment>
<evidence type="ECO:0000313" key="8">
    <source>
        <dbReference type="EMBL" id="RCX17016.1"/>
    </source>
</evidence>
<dbReference type="InterPro" id="IPR039425">
    <property type="entry name" value="RNA_pol_sigma-70-like"/>
</dbReference>
<dbReference type="GO" id="GO:0006352">
    <property type="term" value="P:DNA-templated transcription initiation"/>
    <property type="evidence" value="ECO:0007669"/>
    <property type="project" value="InterPro"/>
</dbReference>
<evidence type="ECO:0000256" key="3">
    <source>
        <dbReference type="ARBA" id="ARBA00023082"/>
    </source>
</evidence>
<dbReference type="InterPro" id="IPR007627">
    <property type="entry name" value="RNA_pol_sigma70_r2"/>
</dbReference>
<dbReference type="OrthoDB" id="2960956at2"/>
<feature type="domain" description="RNA polymerase sigma-70 region 2" evidence="6">
    <location>
        <begin position="31"/>
        <end position="95"/>
    </location>
</feature>
<name>A0A369B8Z6_9BACL</name>
<evidence type="ECO:0000256" key="4">
    <source>
        <dbReference type="ARBA" id="ARBA00023125"/>
    </source>
</evidence>
<dbReference type="Pfam" id="PF04542">
    <property type="entry name" value="Sigma70_r2"/>
    <property type="match status" value="1"/>
</dbReference>
<comment type="similarity">
    <text evidence="1">Belongs to the sigma-70 factor family. ECF subfamily.</text>
</comment>
<dbReference type="Gene3D" id="1.10.10.10">
    <property type="entry name" value="Winged helix-like DNA-binding domain superfamily/Winged helix DNA-binding domain"/>
    <property type="match status" value="1"/>
</dbReference>
<keyword evidence="9" id="KW-1185">Reference proteome</keyword>
<dbReference type="GO" id="GO:0003677">
    <property type="term" value="F:DNA binding"/>
    <property type="evidence" value="ECO:0007669"/>
    <property type="project" value="UniProtKB-KW"/>
</dbReference>
<dbReference type="Gene3D" id="1.10.1740.10">
    <property type="match status" value="1"/>
</dbReference>
<dbReference type="CDD" id="cd06171">
    <property type="entry name" value="Sigma70_r4"/>
    <property type="match status" value="1"/>
</dbReference>
<evidence type="ECO:0000256" key="5">
    <source>
        <dbReference type="ARBA" id="ARBA00023163"/>
    </source>
</evidence>
<dbReference type="PANTHER" id="PTHR43133">
    <property type="entry name" value="RNA POLYMERASE ECF-TYPE SIGMA FACTO"/>
    <property type="match status" value="1"/>
</dbReference>
<evidence type="ECO:0000256" key="2">
    <source>
        <dbReference type="ARBA" id="ARBA00023015"/>
    </source>
</evidence>
<dbReference type="InterPro" id="IPR013324">
    <property type="entry name" value="RNA_pol_sigma_r3/r4-like"/>
</dbReference>
<evidence type="ECO:0000256" key="1">
    <source>
        <dbReference type="ARBA" id="ARBA00010641"/>
    </source>
</evidence>
<accession>A0A369B8Z6</accession>
<dbReference type="GO" id="GO:0016987">
    <property type="term" value="F:sigma factor activity"/>
    <property type="evidence" value="ECO:0007669"/>
    <property type="project" value="UniProtKB-KW"/>
</dbReference>
<reference evidence="8 9" key="1">
    <citation type="submission" date="2018-07" db="EMBL/GenBank/DDBJ databases">
        <title>Genomic Encyclopedia of Type Strains, Phase III (KMG-III): the genomes of soil and plant-associated and newly described type strains.</title>
        <authorList>
            <person name="Whitman W."/>
        </authorList>
    </citation>
    <scope>NUCLEOTIDE SEQUENCE [LARGE SCALE GENOMIC DNA]</scope>
    <source>
        <strain evidence="8 9">CECT 8333</strain>
    </source>
</reference>
<evidence type="ECO:0000259" key="6">
    <source>
        <dbReference type="Pfam" id="PF04542"/>
    </source>
</evidence>
<protein>
    <submittedName>
        <fullName evidence="8">RNA polymerase sigma factor (Sigma-70 family)</fullName>
    </submittedName>
</protein>
<sequence length="560" mass="63410">MSHSRKSENHPSDQELVAQARCGHQDAFNKLMERHRRQALNWARKIADDPHLAEDIVQEGLISAFSYLGSLEQIEKFIPWFRRIITNQALMQVRRGGPYAKERPFSSYVSRSGDYEGENFQQIEFILGTLAKNTAKELQQNGDPAREILRLDTYDMLQEMLQGLGTKEREVFEAHFFKHYSPQEIAAIYSTSSSNIYTILSRTRKKISQARYESNLQNYLQSRHTSPSSRTRNQLQERGIYIGEIWDTYALSVQHALQYTNFNHYSMSEIMGLTGQAFRLQVHRDRVDLAGVTAFHWRNVFGKGLLNLGFAGRSIGDGSRIPQSHELLVEAFSFIHQMIDHGQPVIVWGVQLPFFAVIHGYDDEQRLFRITGLFEQTHLGYEELGREWSADLFALSLGTPIALNPQDALRGALGMVLTHAEGQERTPHADYVQGLAAYDSWISALSSGQVDPLSHAYTVWCTANARSFAVQFLELVANRPEVYGLLICRLAGEAADYYGKATDALRQMCKLFPFPGGGNPGEPEVKEIGLQLLEKAKVDEVQGLQILEALFLLLCESETL</sequence>
<keyword evidence="5" id="KW-0804">Transcription</keyword>
<keyword evidence="3" id="KW-0731">Sigma factor</keyword>
<dbReference type="Proteomes" id="UP000253090">
    <property type="component" value="Unassembled WGS sequence"/>
</dbReference>
<dbReference type="PANTHER" id="PTHR43133:SF8">
    <property type="entry name" value="RNA POLYMERASE SIGMA FACTOR HI_1459-RELATED"/>
    <property type="match status" value="1"/>
</dbReference>
<dbReference type="AlphaFoldDB" id="A0A369B8Z6"/>
<gene>
    <name evidence="8" type="ORF">DFP94_11077</name>
</gene>
<keyword evidence="2" id="KW-0805">Transcription regulation</keyword>
<dbReference type="SUPFAM" id="SSF88659">
    <property type="entry name" value="Sigma3 and sigma4 domains of RNA polymerase sigma factors"/>
    <property type="match status" value="1"/>
</dbReference>
<dbReference type="InterPro" id="IPR014284">
    <property type="entry name" value="RNA_pol_sigma-70_dom"/>
</dbReference>